<comment type="caution">
    <text evidence="1">The sequence shown here is derived from an EMBL/GenBank/DDBJ whole genome shotgun (WGS) entry which is preliminary data.</text>
</comment>
<evidence type="ECO:0000313" key="2">
    <source>
        <dbReference type="Proteomes" id="UP001286313"/>
    </source>
</evidence>
<organism evidence="1 2">
    <name type="scientific">Petrolisthes cinctipes</name>
    <name type="common">Flat porcelain crab</name>
    <dbReference type="NCBI Taxonomy" id="88211"/>
    <lineage>
        <taxon>Eukaryota</taxon>
        <taxon>Metazoa</taxon>
        <taxon>Ecdysozoa</taxon>
        <taxon>Arthropoda</taxon>
        <taxon>Crustacea</taxon>
        <taxon>Multicrustacea</taxon>
        <taxon>Malacostraca</taxon>
        <taxon>Eumalacostraca</taxon>
        <taxon>Eucarida</taxon>
        <taxon>Decapoda</taxon>
        <taxon>Pleocyemata</taxon>
        <taxon>Anomura</taxon>
        <taxon>Galatheoidea</taxon>
        <taxon>Porcellanidae</taxon>
        <taxon>Petrolisthes</taxon>
    </lineage>
</organism>
<dbReference type="AlphaFoldDB" id="A0AAE1F8T1"/>
<reference evidence="1" key="1">
    <citation type="submission" date="2023-10" db="EMBL/GenBank/DDBJ databases">
        <title>Genome assemblies of two species of porcelain crab, Petrolisthes cinctipes and Petrolisthes manimaculis (Anomura: Porcellanidae).</title>
        <authorList>
            <person name="Angst P."/>
        </authorList>
    </citation>
    <scope>NUCLEOTIDE SEQUENCE</scope>
    <source>
        <strain evidence="1">PB745_01</strain>
        <tissue evidence="1">Gill</tissue>
    </source>
</reference>
<dbReference type="Proteomes" id="UP001286313">
    <property type="component" value="Unassembled WGS sequence"/>
</dbReference>
<evidence type="ECO:0000313" key="1">
    <source>
        <dbReference type="EMBL" id="KAK3869744.1"/>
    </source>
</evidence>
<proteinExistence type="predicted"/>
<dbReference type="EMBL" id="JAWQEG010002789">
    <property type="protein sequence ID" value="KAK3869744.1"/>
    <property type="molecule type" value="Genomic_DNA"/>
</dbReference>
<sequence length="135" mass="15370">MKVNERINECARILSDGKLLAKLSGGDVVAQELKYHAPCLVALYNQERDFLSAQEREQAQHDCQEAHPIAFSELVTYINGSRMGMHGRAKKEHTMYNRELRKISGGDLSPPKSEDTKVIMDFIKDEFKVPESEFD</sequence>
<dbReference type="PANTHER" id="PTHR47018">
    <property type="entry name" value="CXC DOMAIN-CONTAINING PROTEIN-RELATED"/>
    <property type="match status" value="1"/>
</dbReference>
<gene>
    <name evidence="1" type="ORF">Pcinc_024972</name>
</gene>
<keyword evidence="2" id="KW-1185">Reference proteome</keyword>
<dbReference type="PANTHER" id="PTHR47018:SF4">
    <property type="match status" value="1"/>
</dbReference>
<protein>
    <submittedName>
        <fullName evidence="1">Uncharacterized protein</fullName>
    </submittedName>
</protein>
<name>A0AAE1F8T1_PETCI</name>
<accession>A0AAE1F8T1</accession>